<comment type="caution">
    <text evidence="2">The sequence shown here is derived from an EMBL/GenBank/DDBJ whole genome shotgun (WGS) entry which is preliminary data.</text>
</comment>
<dbReference type="RefSeq" id="WP_319955872.1">
    <property type="nucleotide sequence ID" value="NZ_JAXAVX010000019.1"/>
</dbReference>
<protein>
    <recommendedName>
        <fullName evidence="4">MCE family protein</fullName>
    </recommendedName>
</protein>
<accession>A0ABU4VS46</accession>
<feature type="compositionally biased region" description="Basic and acidic residues" evidence="1">
    <location>
        <begin position="427"/>
        <end position="440"/>
    </location>
</feature>
<dbReference type="PANTHER" id="PTHR33371">
    <property type="entry name" value="INTERMEMBRANE PHOSPHOLIPID TRANSPORT SYSTEM BINDING PROTEIN MLAD-RELATED"/>
    <property type="match status" value="1"/>
</dbReference>
<dbReference type="PANTHER" id="PTHR33371:SF4">
    <property type="entry name" value="INTERMEMBRANE PHOSPHOLIPID TRANSPORT SYSTEM BINDING PROTEIN MLAD"/>
    <property type="match status" value="1"/>
</dbReference>
<evidence type="ECO:0008006" key="4">
    <source>
        <dbReference type="Google" id="ProtNLM"/>
    </source>
</evidence>
<dbReference type="InterPro" id="IPR052336">
    <property type="entry name" value="MlaD_Phospholipid_Transporter"/>
</dbReference>
<dbReference type="Proteomes" id="UP001277761">
    <property type="component" value="Unassembled WGS sequence"/>
</dbReference>
<evidence type="ECO:0000313" key="2">
    <source>
        <dbReference type="EMBL" id="MDX8153723.1"/>
    </source>
</evidence>
<gene>
    <name evidence="2" type="ORF">SK069_19155</name>
</gene>
<reference evidence="2 3" key="1">
    <citation type="submission" date="2023-11" db="EMBL/GenBank/DDBJ databases">
        <authorList>
            <person name="Xu M."/>
            <person name="Jiang T."/>
        </authorList>
    </citation>
    <scope>NUCLEOTIDE SEQUENCE [LARGE SCALE GENOMIC DNA]</scope>
    <source>
        <strain evidence="2 3">SD</strain>
    </source>
</reference>
<evidence type="ECO:0000313" key="3">
    <source>
        <dbReference type="Proteomes" id="UP001277761"/>
    </source>
</evidence>
<feature type="region of interest" description="Disordered" evidence="1">
    <location>
        <begin position="427"/>
        <end position="453"/>
    </location>
</feature>
<proteinExistence type="predicted"/>
<organism evidence="2 3">
    <name type="scientific">Patulibacter brassicae</name>
    <dbReference type="NCBI Taxonomy" id="1705717"/>
    <lineage>
        <taxon>Bacteria</taxon>
        <taxon>Bacillati</taxon>
        <taxon>Actinomycetota</taxon>
        <taxon>Thermoleophilia</taxon>
        <taxon>Solirubrobacterales</taxon>
        <taxon>Patulibacteraceae</taxon>
        <taxon>Patulibacter</taxon>
    </lineage>
</organism>
<dbReference type="EMBL" id="JAXAVX010000019">
    <property type="protein sequence ID" value="MDX8153723.1"/>
    <property type="molecule type" value="Genomic_DNA"/>
</dbReference>
<keyword evidence="3" id="KW-1185">Reference proteome</keyword>
<name>A0ABU4VS46_9ACTN</name>
<evidence type="ECO:0000256" key="1">
    <source>
        <dbReference type="SAM" id="MobiDB-lite"/>
    </source>
</evidence>
<sequence>MVPRRVMRILATAAVLAAVAVVAVIVLGGDDDRGHLLSATVPEAANVIEGQEVRAGGKVIGTVDGMTAVDRGRAARVVLRITDEDVWPLPRGTTFTVRWGGTATFYNRHVLVKPGPRGAGVLADGGTIPKGDFRVPVEFDQLLSNFDTGVRRDVKSLVDRSGPALQASAGGLRRTLRRAPGTLEQGQLLLNELTAERGSLDATIRSTDRVIDAVKRANPGVSPLIEGAASTFAAIADRSSELERTVSGLPPALRQVRDTLPRADRTLTKVRELTADLRPGVRELRAVARPIDRTLAALQQVTPDARRTLRTVRTDGDGITRFAERLTTLAPQLSRTADVGIQTVKCVRPWTPEIVALAMTWGDFLSWSDGKDKILRAQIQNYLPAPMNSMTYTPAEAKRTFPQLRYGFPRPPGYNAGQPWFIDECGAGKDAIDPSKDQEARAPITAKGKGVTP</sequence>